<sequence>MNPRRFQNAAASASTALTTSASSDQACGRDAAPECMLEQAGADPLADPILVGRELSQQEAGNGVRRLTGSYRPRQGRGNDGRRCKAIMTDHPVHLVHHHDGGKTLFLVGQRSRFQPAVERWLAAGELVELVRWRQR</sequence>
<keyword evidence="3" id="KW-1185">Reference proteome</keyword>
<evidence type="ECO:0000313" key="3">
    <source>
        <dbReference type="Proteomes" id="UP000289546"/>
    </source>
</evidence>
<evidence type="ECO:0000256" key="1">
    <source>
        <dbReference type="SAM" id="MobiDB-lite"/>
    </source>
</evidence>
<gene>
    <name evidence="2" type="ORF">XH99_21965</name>
</gene>
<dbReference type="EMBL" id="LBJQ01000083">
    <property type="protein sequence ID" value="RXH26186.1"/>
    <property type="molecule type" value="Genomic_DNA"/>
</dbReference>
<protein>
    <submittedName>
        <fullName evidence="2">Uncharacterized protein</fullName>
    </submittedName>
</protein>
<dbReference type="AlphaFoldDB" id="A0A4Q0S114"/>
<dbReference type="Proteomes" id="UP000289546">
    <property type="component" value="Unassembled WGS sequence"/>
</dbReference>
<proteinExistence type="predicted"/>
<reference evidence="2 3" key="1">
    <citation type="submission" date="2015-04" db="EMBL/GenBank/DDBJ databases">
        <title>Comparative genomics of rhizobia nodulating Arachis hypogaea in China.</title>
        <authorList>
            <person name="Li Y."/>
        </authorList>
    </citation>
    <scope>NUCLEOTIDE SEQUENCE [LARGE SCALE GENOMIC DNA]</scope>
    <source>
        <strain evidence="2 3">CCBAU 51757</strain>
    </source>
</reference>
<feature type="compositionally biased region" description="Low complexity" evidence="1">
    <location>
        <begin position="9"/>
        <end position="23"/>
    </location>
</feature>
<accession>A0A4Q0S114</accession>
<feature type="region of interest" description="Disordered" evidence="1">
    <location>
        <begin position="58"/>
        <end position="81"/>
    </location>
</feature>
<comment type="caution">
    <text evidence="2">The sequence shown here is derived from an EMBL/GenBank/DDBJ whole genome shotgun (WGS) entry which is preliminary data.</text>
</comment>
<name>A0A4Q0S114_9BRAD</name>
<feature type="region of interest" description="Disordered" evidence="1">
    <location>
        <begin position="1"/>
        <end position="25"/>
    </location>
</feature>
<evidence type="ECO:0000313" key="2">
    <source>
        <dbReference type="EMBL" id="RXH26186.1"/>
    </source>
</evidence>
<organism evidence="2 3">
    <name type="scientific">Bradyrhizobium nanningense</name>
    <dbReference type="NCBI Taxonomy" id="1325118"/>
    <lineage>
        <taxon>Bacteria</taxon>
        <taxon>Pseudomonadati</taxon>
        <taxon>Pseudomonadota</taxon>
        <taxon>Alphaproteobacteria</taxon>
        <taxon>Hyphomicrobiales</taxon>
        <taxon>Nitrobacteraceae</taxon>
        <taxon>Bradyrhizobium</taxon>
    </lineage>
</organism>